<keyword evidence="2" id="KW-0378">Hydrolase</keyword>
<gene>
    <name evidence="2" type="ORF">ASNO1_52240</name>
</gene>
<dbReference type="GO" id="GO:0016787">
    <property type="term" value="F:hydrolase activity"/>
    <property type="evidence" value="ECO:0007669"/>
    <property type="project" value="UniProtKB-KW"/>
</dbReference>
<dbReference type="Gene3D" id="3.40.710.10">
    <property type="entry name" value="DD-peptidase/beta-lactamase superfamily"/>
    <property type="match status" value="1"/>
</dbReference>
<evidence type="ECO:0000259" key="1">
    <source>
        <dbReference type="Pfam" id="PF00144"/>
    </source>
</evidence>
<organism evidence="2 3">
    <name type="scientific">Corallococcus caeni</name>
    <dbReference type="NCBI Taxonomy" id="3082388"/>
    <lineage>
        <taxon>Bacteria</taxon>
        <taxon>Pseudomonadati</taxon>
        <taxon>Myxococcota</taxon>
        <taxon>Myxococcia</taxon>
        <taxon>Myxococcales</taxon>
        <taxon>Cystobacterineae</taxon>
        <taxon>Myxococcaceae</taxon>
        <taxon>Corallococcus</taxon>
    </lineage>
</organism>
<dbReference type="InterPro" id="IPR012338">
    <property type="entry name" value="Beta-lactam/transpept-like"/>
</dbReference>
<sequence length="376" mass="41155">MFQRVALLLVVCLAACGGKRLPTGPGSPPDRLDDGWAVASFEDAGVQRPWFDALEHDVSEGTVEAPDAVLVARGGKLLYERYWNDFTREKAHDLRSATKSVTSLLVGVAHERGLLPDLDAPVLPLLPHLAPVRNPDPRKERITVRHLLQMRSGLSCDDWDPESPGNEERMYDTDDWARFIVDVPMRDEPGTVTRYCTGGVVLLGAVLEHVSGRSITDLSREWLFAPMKVQDFTWQPAGKKGTDTGGHLRLRPRDFLKVGQLMVDGGAWQGERRVSEAWVTESGKALGPLGDAGYGLLWWSTRFVINGNPVEVSFARGNGGQYVFVAPSLGLTAAFTASHYNDEAGSALPLVLFGRYVLPAALGLERPGASGYRRAQ</sequence>
<dbReference type="PANTHER" id="PTHR43283:SF7">
    <property type="entry name" value="BETA-LACTAMASE-RELATED DOMAIN-CONTAINING PROTEIN"/>
    <property type="match status" value="1"/>
</dbReference>
<reference evidence="2 3" key="1">
    <citation type="journal article" date="2024" name="Arch. Microbiol.">
        <title>Corallococcus caeni sp. nov., a novel myxobacterium isolated from activated sludge.</title>
        <authorList>
            <person name="Tomita S."/>
            <person name="Nakai R."/>
            <person name="Kuroda K."/>
            <person name="Kurashita H."/>
            <person name="Hatamoto M."/>
            <person name="Yamaguchi T."/>
            <person name="Narihiro T."/>
        </authorList>
    </citation>
    <scope>NUCLEOTIDE SEQUENCE [LARGE SCALE GENOMIC DNA]</scope>
    <source>
        <strain evidence="2 3">NO1</strain>
    </source>
</reference>
<dbReference type="EMBL" id="BTTX01000005">
    <property type="protein sequence ID" value="GMU08971.1"/>
    <property type="molecule type" value="Genomic_DNA"/>
</dbReference>
<feature type="domain" description="Beta-lactamase-related" evidence="1">
    <location>
        <begin position="68"/>
        <end position="340"/>
    </location>
</feature>
<evidence type="ECO:0000313" key="3">
    <source>
        <dbReference type="Proteomes" id="UP001342631"/>
    </source>
</evidence>
<keyword evidence="3" id="KW-1185">Reference proteome</keyword>
<comment type="caution">
    <text evidence="2">The sequence shown here is derived from an EMBL/GenBank/DDBJ whole genome shotgun (WGS) entry which is preliminary data.</text>
</comment>
<dbReference type="InterPro" id="IPR001466">
    <property type="entry name" value="Beta-lactam-related"/>
</dbReference>
<dbReference type="Proteomes" id="UP001342631">
    <property type="component" value="Unassembled WGS sequence"/>
</dbReference>
<proteinExistence type="predicted"/>
<evidence type="ECO:0000313" key="2">
    <source>
        <dbReference type="EMBL" id="GMU08971.1"/>
    </source>
</evidence>
<dbReference type="Pfam" id="PF00144">
    <property type="entry name" value="Beta-lactamase"/>
    <property type="match status" value="1"/>
</dbReference>
<name>A0ABQ6QZ82_9BACT</name>
<dbReference type="InterPro" id="IPR050789">
    <property type="entry name" value="Diverse_Enzym_Activities"/>
</dbReference>
<protein>
    <submittedName>
        <fullName evidence="2">Serine hydrolase</fullName>
    </submittedName>
</protein>
<dbReference type="RefSeq" id="WP_338279853.1">
    <property type="nucleotide sequence ID" value="NZ_BTTX01000005.1"/>
</dbReference>
<accession>A0ABQ6QZ82</accession>
<dbReference type="PANTHER" id="PTHR43283">
    <property type="entry name" value="BETA-LACTAMASE-RELATED"/>
    <property type="match status" value="1"/>
</dbReference>
<dbReference type="SUPFAM" id="SSF56601">
    <property type="entry name" value="beta-lactamase/transpeptidase-like"/>
    <property type="match status" value="1"/>
</dbReference>